<proteinExistence type="predicted"/>
<name>A0A022R7K7_ERYGU</name>
<evidence type="ECO:0000256" key="1">
    <source>
        <dbReference type="SAM" id="MobiDB-lite"/>
    </source>
</evidence>
<keyword evidence="4" id="KW-1185">Reference proteome</keyword>
<dbReference type="eggNOG" id="ENOG502R1I0">
    <property type="taxonomic scope" value="Eukaryota"/>
</dbReference>
<reference evidence="3 4" key="1">
    <citation type="journal article" date="2013" name="Proc. Natl. Acad. Sci. U.S.A.">
        <title>Fine-scale variation in meiotic recombination in Mimulus inferred from population shotgun sequencing.</title>
        <authorList>
            <person name="Hellsten U."/>
            <person name="Wright K.M."/>
            <person name="Jenkins J."/>
            <person name="Shu S."/>
            <person name="Yuan Y."/>
            <person name="Wessler S.R."/>
            <person name="Schmutz J."/>
            <person name="Willis J.H."/>
            <person name="Rokhsar D.S."/>
        </authorList>
    </citation>
    <scope>NUCLEOTIDE SEQUENCE [LARGE SCALE GENOMIC DNA]</scope>
    <source>
        <strain evidence="4">cv. DUN x IM62</strain>
    </source>
</reference>
<organism evidence="3 4">
    <name type="scientific">Erythranthe guttata</name>
    <name type="common">Yellow monkey flower</name>
    <name type="synonym">Mimulus guttatus</name>
    <dbReference type="NCBI Taxonomy" id="4155"/>
    <lineage>
        <taxon>Eukaryota</taxon>
        <taxon>Viridiplantae</taxon>
        <taxon>Streptophyta</taxon>
        <taxon>Embryophyta</taxon>
        <taxon>Tracheophyta</taxon>
        <taxon>Spermatophyta</taxon>
        <taxon>Magnoliopsida</taxon>
        <taxon>eudicotyledons</taxon>
        <taxon>Gunneridae</taxon>
        <taxon>Pentapetalae</taxon>
        <taxon>asterids</taxon>
        <taxon>lamiids</taxon>
        <taxon>Lamiales</taxon>
        <taxon>Phrymaceae</taxon>
        <taxon>Erythranthe</taxon>
    </lineage>
</organism>
<dbReference type="InterPro" id="IPR008700">
    <property type="entry name" value="TypeIII_avirulence_cleave"/>
</dbReference>
<dbReference type="PhylomeDB" id="A0A022R7K7"/>
<feature type="region of interest" description="Disordered" evidence="1">
    <location>
        <begin position="1"/>
        <end position="20"/>
    </location>
</feature>
<feature type="compositionally biased region" description="Basic and acidic residues" evidence="1">
    <location>
        <begin position="43"/>
        <end position="58"/>
    </location>
</feature>
<feature type="compositionally biased region" description="Basic and acidic residues" evidence="1">
    <location>
        <begin position="10"/>
        <end position="20"/>
    </location>
</feature>
<accession>A0A022R7K7</accession>
<evidence type="ECO:0000313" key="4">
    <source>
        <dbReference type="Proteomes" id="UP000030748"/>
    </source>
</evidence>
<evidence type="ECO:0000259" key="2">
    <source>
        <dbReference type="Pfam" id="PF05627"/>
    </source>
</evidence>
<dbReference type="EMBL" id="KI630592">
    <property type="protein sequence ID" value="EYU35949.1"/>
    <property type="molecule type" value="Genomic_DNA"/>
</dbReference>
<protein>
    <recommendedName>
        <fullName evidence="2">RIN4 pathogenic type III effector avirulence factor Avr cleavage site domain-containing protein</fullName>
    </recommendedName>
</protein>
<dbReference type="PANTHER" id="PTHR33882">
    <property type="entry name" value="PATHOGENIC TYPE III EFFECTOR AVIRULENCE FACTOR AVR AVRRPT-CLEAVAGE: CLEAVAGE SITE PROTEIN"/>
    <property type="match status" value="1"/>
</dbReference>
<dbReference type="Proteomes" id="UP000030748">
    <property type="component" value="Unassembled WGS sequence"/>
</dbReference>
<dbReference type="Pfam" id="PF05627">
    <property type="entry name" value="AvrRpt-cleavage"/>
    <property type="match status" value="1"/>
</dbReference>
<gene>
    <name evidence="3" type="ORF">MIMGU_mgv1a017047mg</name>
</gene>
<feature type="region of interest" description="Disordered" evidence="1">
    <location>
        <begin position="38"/>
        <end position="66"/>
    </location>
</feature>
<evidence type="ECO:0000313" key="3">
    <source>
        <dbReference type="EMBL" id="EYU35949.1"/>
    </source>
</evidence>
<dbReference type="AlphaFoldDB" id="A0A022R7K7"/>
<sequence>MEGGYKGRRRLPEFGGWDRKSRDETNYSVVFSEARAQRKMRKTEHNRDSLGNEREFIKNHPHLNPRRHDFYSALQRKKEKEKKKKTVTCLSCFFRV</sequence>
<dbReference type="PANTHER" id="PTHR33882:SF11">
    <property type="entry name" value="RPM1-INTERACTING PROTEIN 4 (RIN4) FAMILY PROTEIN"/>
    <property type="match status" value="1"/>
</dbReference>
<feature type="domain" description="RIN4 pathogenic type III effector avirulence factor Avr cleavage site" evidence="2">
    <location>
        <begin position="7"/>
        <end position="39"/>
    </location>
</feature>
<dbReference type="STRING" id="4155.A0A022R7K7"/>